<dbReference type="InterPro" id="IPR025394">
    <property type="entry name" value="DUF4127"/>
</dbReference>
<dbReference type="RefSeq" id="WP_132102670.1">
    <property type="nucleotide sequence ID" value="NZ_SMLB01000008.1"/>
</dbReference>
<comment type="caution">
    <text evidence="1">The sequence shown here is derived from an EMBL/GenBank/DDBJ whole genome shotgun (WGS) entry which is preliminary data.</text>
</comment>
<dbReference type="OrthoDB" id="9789552at2"/>
<dbReference type="Pfam" id="PF13552">
    <property type="entry name" value="DUF4127"/>
    <property type="match status" value="1"/>
</dbReference>
<accession>A0A4R5AI68</accession>
<dbReference type="Proteomes" id="UP000295217">
    <property type="component" value="Unassembled WGS sequence"/>
</dbReference>
<dbReference type="EMBL" id="SMLB01000008">
    <property type="protein sequence ID" value="TDD70654.1"/>
    <property type="molecule type" value="Genomic_DNA"/>
</dbReference>
<keyword evidence="2" id="KW-1185">Reference proteome</keyword>
<reference evidence="1 2" key="1">
    <citation type="submission" date="2019-02" db="EMBL/GenBank/DDBJ databases">
        <title>Draft genome sequences of novel Actinobacteria.</title>
        <authorList>
            <person name="Sahin N."/>
            <person name="Ay H."/>
            <person name="Saygin H."/>
        </authorList>
    </citation>
    <scope>NUCLEOTIDE SEQUENCE [LARGE SCALE GENOMIC DNA]</scope>
    <source>
        <strain evidence="1 2">8K307</strain>
    </source>
</reference>
<gene>
    <name evidence="1" type="ORF">E1262_08310</name>
</gene>
<evidence type="ECO:0000313" key="1">
    <source>
        <dbReference type="EMBL" id="TDD70654.1"/>
    </source>
</evidence>
<name>A0A4R5AI68_9ACTN</name>
<dbReference type="AlphaFoldDB" id="A0A4R5AI68"/>
<proteinExistence type="predicted"/>
<evidence type="ECO:0000313" key="2">
    <source>
        <dbReference type="Proteomes" id="UP000295217"/>
    </source>
</evidence>
<sequence>MTRNTTFTVALLPLDDRPVNTSHVAALVRAGGARLLLPPAALLPSKGVPGDTDRLAGWLVDAAGESDALVVSVNQLAYGGYVASRRTTHRVDHAFAALDILRGIRADHRQLPIAAYVTVMRTKDADDAGAEPEYWARHGRQFFTLSGELWRAEHGQESRVEQAVAPIPRAHVTDFFARRLRQHALHLGCLDLVVDGVVDRMAIAVEDSAVEGVSTSEREWLQAWVRRLGLGDRVRCYPGADEVAAVLTTRALLEHAGRQPNVAVVCADESGLDRVARYEDVPVRQTIADQLSMAGVAVTGDVAAADLVLAVHPPHHDARDWYRWPLPDGQPETAGAARLAARVHELVTAGRPVTVADVADANGADPSLVAALRSRGVLDRLAGYAGWNTAGNTIGSAIAQGSMRLLTTCPEQLAEHSRTVAHRFLEDWGYQSSARGTVLASANAADTADPLQAAMVPLQAATVAGLLADRLADLGPLARRFRLVPHSVRFPWDRPFEIDFELKQRADWVDPQ</sequence>
<organism evidence="1 2">
    <name type="scientific">Jiangella aurantiaca</name>
    <dbReference type="NCBI Taxonomy" id="2530373"/>
    <lineage>
        <taxon>Bacteria</taxon>
        <taxon>Bacillati</taxon>
        <taxon>Actinomycetota</taxon>
        <taxon>Actinomycetes</taxon>
        <taxon>Jiangellales</taxon>
        <taxon>Jiangellaceae</taxon>
        <taxon>Jiangella</taxon>
    </lineage>
</organism>
<protein>
    <submittedName>
        <fullName evidence="1">DUF4127 family protein</fullName>
    </submittedName>
</protein>